<proteinExistence type="predicted"/>
<organism evidence="1 2">
    <name type="scientific">Flaviflexus ciconiae</name>
    <dbReference type="NCBI Taxonomy" id="2496867"/>
    <lineage>
        <taxon>Bacteria</taxon>
        <taxon>Bacillati</taxon>
        <taxon>Actinomycetota</taxon>
        <taxon>Actinomycetes</taxon>
        <taxon>Actinomycetales</taxon>
        <taxon>Actinomycetaceae</taxon>
        <taxon>Flaviflexus</taxon>
    </lineage>
</organism>
<keyword evidence="2" id="KW-1185">Reference proteome</keyword>
<dbReference type="OrthoDB" id="4869851at2"/>
<sequence>MATLSFAEQTAWLHSMRPKTACIEFVFNDGDKEHPLLELLPHLDSVRTIGVGPGNGYYGRARPTVVKRSYDYNRDIILAIERLGCFFPETASKKQWTELGDVDVIFLDRRGKMLGATVTHERMIITPEHEERSIR</sequence>
<name>A0A3Q9G9D7_9ACTO</name>
<dbReference type="RefSeq" id="WP_126704818.1">
    <property type="nucleotide sequence ID" value="NZ_CP034593.1"/>
</dbReference>
<reference evidence="1 2" key="1">
    <citation type="submission" date="2018-12" db="EMBL/GenBank/DDBJ databases">
        <title>Complete genome sequence of Flaviflexus sp. H23T48.</title>
        <authorList>
            <person name="Bae J.-W."/>
            <person name="Lee J.-Y."/>
        </authorList>
    </citation>
    <scope>NUCLEOTIDE SEQUENCE [LARGE SCALE GENOMIC DNA]</scope>
    <source>
        <strain evidence="1 2">H23T48</strain>
    </source>
</reference>
<dbReference type="AlphaFoldDB" id="A0A3Q9G9D7"/>
<dbReference type="EMBL" id="CP034593">
    <property type="protein sequence ID" value="AZQ78018.1"/>
    <property type="molecule type" value="Genomic_DNA"/>
</dbReference>
<dbReference type="Proteomes" id="UP000280344">
    <property type="component" value="Chromosome"/>
</dbReference>
<dbReference type="KEGG" id="flh:EJ997_12410"/>
<accession>A0A3Q9G9D7</accession>
<evidence type="ECO:0000313" key="2">
    <source>
        <dbReference type="Proteomes" id="UP000280344"/>
    </source>
</evidence>
<protein>
    <submittedName>
        <fullName evidence="1">Uncharacterized protein</fullName>
    </submittedName>
</protein>
<gene>
    <name evidence="1" type="ORF">EJ997_12410</name>
</gene>
<evidence type="ECO:0000313" key="1">
    <source>
        <dbReference type="EMBL" id="AZQ78018.1"/>
    </source>
</evidence>